<dbReference type="Proteomes" id="UP001454036">
    <property type="component" value="Unassembled WGS sequence"/>
</dbReference>
<dbReference type="Pfam" id="PF00134">
    <property type="entry name" value="Cyclin_N"/>
    <property type="match status" value="1"/>
</dbReference>
<keyword evidence="8" id="KW-0418">Kinase</keyword>
<gene>
    <name evidence="8" type="ORF">LIER_07171</name>
</gene>
<dbReference type="Pfam" id="PF02984">
    <property type="entry name" value="Cyclin_C"/>
    <property type="match status" value="1"/>
</dbReference>
<feature type="domain" description="Cyclin C-terminal" evidence="7">
    <location>
        <begin position="205"/>
        <end position="316"/>
    </location>
</feature>
<dbReference type="Gene3D" id="1.10.472.10">
    <property type="entry name" value="Cyclin-like"/>
    <property type="match status" value="2"/>
</dbReference>
<reference evidence="8 9" key="1">
    <citation type="submission" date="2024-01" db="EMBL/GenBank/DDBJ databases">
        <title>The complete chloroplast genome sequence of Lithospermum erythrorhizon: insights into the phylogenetic relationship among Boraginaceae species and the maternal lineages of purple gromwells.</title>
        <authorList>
            <person name="Okada T."/>
            <person name="Watanabe K."/>
        </authorList>
    </citation>
    <scope>NUCLEOTIDE SEQUENCE [LARGE SCALE GENOMIC DNA]</scope>
</reference>
<evidence type="ECO:0000256" key="2">
    <source>
        <dbReference type="ARBA" id="ARBA00022618"/>
    </source>
</evidence>
<keyword evidence="3 5" id="KW-0195">Cyclin</keyword>
<dbReference type="AlphaFoldDB" id="A0AAV3PBI1"/>
<dbReference type="InterPro" id="IPR004367">
    <property type="entry name" value="Cyclin_C-dom"/>
</dbReference>
<sequence>MTQNIIDCATSSELSLLCTENQNLFFDDLGGGEIVDPTYTNGMEYENFGKDSNFMSFRSEPLIGLIFLSEEEFDEMVVKEMENLPKGDYLEMLRKGDLDVGVRRECLEWIWKAHAHYGFTEQCFALAVNYYDRFMSVYELPRGTTWASQLLAVACLSLAAKMEEVEVPLAVDLQVGEPKAIFEGKTIQRMEFLLLEALGWKLHAYTPFTFVDHFLIKIANDQHPLRPLIAKAVQIILSTIKGIDFLEFRPCEIAAAVALSVLGEIEPMDTDKALSCFKQIEKDRVFKCIEMIHNLNLISLSSSPNGVLEVACMSCTTDAETVGSCPNSYTNSQESEI</sequence>
<accession>A0AAV3PBI1</accession>
<keyword evidence="2" id="KW-0132">Cell division</keyword>
<keyword evidence="4" id="KW-0131">Cell cycle</keyword>
<dbReference type="PANTHER" id="PTHR10177">
    <property type="entry name" value="CYCLINS"/>
    <property type="match status" value="1"/>
</dbReference>
<organism evidence="8 9">
    <name type="scientific">Lithospermum erythrorhizon</name>
    <name type="common">Purple gromwell</name>
    <name type="synonym">Lithospermum officinale var. erythrorhizon</name>
    <dbReference type="NCBI Taxonomy" id="34254"/>
    <lineage>
        <taxon>Eukaryota</taxon>
        <taxon>Viridiplantae</taxon>
        <taxon>Streptophyta</taxon>
        <taxon>Embryophyta</taxon>
        <taxon>Tracheophyta</taxon>
        <taxon>Spermatophyta</taxon>
        <taxon>Magnoliopsida</taxon>
        <taxon>eudicotyledons</taxon>
        <taxon>Gunneridae</taxon>
        <taxon>Pentapetalae</taxon>
        <taxon>asterids</taxon>
        <taxon>lamiids</taxon>
        <taxon>Boraginales</taxon>
        <taxon>Boraginaceae</taxon>
        <taxon>Boraginoideae</taxon>
        <taxon>Lithospermeae</taxon>
        <taxon>Lithospermum</taxon>
    </lineage>
</organism>
<dbReference type="InterPro" id="IPR039361">
    <property type="entry name" value="Cyclin"/>
</dbReference>
<dbReference type="CDD" id="cd20544">
    <property type="entry name" value="CYCLIN_AtCycD-like_rpt2"/>
    <property type="match status" value="1"/>
</dbReference>
<keyword evidence="9" id="KW-1185">Reference proteome</keyword>
<dbReference type="CDD" id="cd20543">
    <property type="entry name" value="CYCLIN_AtCycD-like_rpt1"/>
    <property type="match status" value="1"/>
</dbReference>
<evidence type="ECO:0000256" key="1">
    <source>
        <dbReference type="ARBA" id="ARBA00009065"/>
    </source>
</evidence>
<feature type="domain" description="Cyclin-like" evidence="6">
    <location>
        <begin position="108"/>
        <end position="196"/>
    </location>
</feature>
<evidence type="ECO:0000256" key="4">
    <source>
        <dbReference type="ARBA" id="ARBA00023306"/>
    </source>
</evidence>
<evidence type="ECO:0000259" key="6">
    <source>
        <dbReference type="SMART" id="SM00385"/>
    </source>
</evidence>
<dbReference type="InterPro" id="IPR013763">
    <property type="entry name" value="Cyclin-like_dom"/>
</dbReference>
<comment type="similarity">
    <text evidence="1">Belongs to the cyclin family. Cyclin D subfamily.</text>
</comment>
<evidence type="ECO:0000313" key="8">
    <source>
        <dbReference type="EMBL" id="GAA0147483.1"/>
    </source>
</evidence>
<dbReference type="InterPro" id="IPR006671">
    <property type="entry name" value="Cyclin_N"/>
</dbReference>
<dbReference type="FunFam" id="1.10.472.10:FF:000060">
    <property type="entry name" value="D6-type cyclin"/>
    <property type="match status" value="1"/>
</dbReference>
<dbReference type="SMART" id="SM00385">
    <property type="entry name" value="CYCLIN"/>
    <property type="match status" value="1"/>
</dbReference>
<evidence type="ECO:0000256" key="5">
    <source>
        <dbReference type="RuleBase" id="RU000383"/>
    </source>
</evidence>
<evidence type="ECO:0000259" key="7">
    <source>
        <dbReference type="SMART" id="SM01332"/>
    </source>
</evidence>
<proteinExistence type="inferred from homology"/>
<dbReference type="SMART" id="SM01332">
    <property type="entry name" value="Cyclin_C"/>
    <property type="match status" value="1"/>
</dbReference>
<evidence type="ECO:0000256" key="3">
    <source>
        <dbReference type="ARBA" id="ARBA00023127"/>
    </source>
</evidence>
<dbReference type="FunFam" id="1.10.472.10:FF:000040">
    <property type="entry name" value="D6-type cyclin"/>
    <property type="match status" value="1"/>
</dbReference>
<name>A0AAV3PBI1_LITER</name>
<dbReference type="SUPFAM" id="SSF47954">
    <property type="entry name" value="Cyclin-like"/>
    <property type="match status" value="1"/>
</dbReference>
<dbReference type="GO" id="GO:0051301">
    <property type="term" value="P:cell division"/>
    <property type="evidence" value="ECO:0007669"/>
    <property type="project" value="UniProtKB-KW"/>
</dbReference>
<keyword evidence="8" id="KW-0808">Transferase</keyword>
<dbReference type="EMBL" id="BAABME010001087">
    <property type="protein sequence ID" value="GAA0147483.1"/>
    <property type="molecule type" value="Genomic_DNA"/>
</dbReference>
<dbReference type="InterPro" id="IPR036915">
    <property type="entry name" value="Cyclin-like_sf"/>
</dbReference>
<dbReference type="GO" id="GO:0016301">
    <property type="term" value="F:kinase activity"/>
    <property type="evidence" value="ECO:0007669"/>
    <property type="project" value="UniProtKB-KW"/>
</dbReference>
<protein>
    <submittedName>
        <fullName evidence="8">Kinase activator</fullName>
    </submittedName>
</protein>
<comment type="caution">
    <text evidence="8">The sequence shown here is derived from an EMBL/GenBank/DDBJ whole genome shotgun (WGS) entry which is preliminary data.</text>
</comment>
<evidence type="ECO:0000313" key="9">
    <source>
        <dbReference type="Proteomes" id="UP001454036"/>
    </source>
</evidence>